<sequence length="251" mass="29553">MRRLLYIWLLLTVCIGAKAQEADTTSTASTLEDKLRTKKLPHSLWDDQKPGEWNDAAEGRLSRQELSKDKMEEMRNMKALQYEQASIKKDSWWQDTGAWVRKHREFFRTLLYILLGVLLLACILLFIRKNDIRFFRRSHQEMEEEGTLTTEGPQNYDALARAAIAAGYWREAVRMRYLHSLQLLEAKQLIAPGKDKTNMDYLRELTSTAWHKPFAKLTLHYEYIWYGQQPLNNGQFAQLEEQFSAFKTSLR</sequence>
<evidence type="ECO:0000313" key="5">
    <source>
        <dbReference type="EMBL" id="SIO47932.1"/>
    </source>
</evidence>
<evidence type="ECO:0000256" key="1">
    <source>
        <dbReference type="SAM" id="Coils"/>
    </source>
</evidence>
<accession>A0A1N6JUB4</accession>
<dbReference type="InterPro" id="IPR025403">
    <property type="entry name" value="TgpA-like_C"/>
</dbReference>
<feature type="domain" description="Protein-glutamine gamma-glutamyltransferase-like C-terminal" evidence="4">
    <location>
        <begin position="176"/>
        <end position="241"/>
    </location>
</feature>
<evidence type="ECO:0000313" key="6">
    <source>
        <dbReference type="Proteomes" id="UP000185003"/>
    </source>
</evidence>
<evidence type="ECO:0000256" key="3">
    <source>
        <dbReference type="SAM" id="SignalP"/>
    </source>
</evidence>
<dbReference type="RefSeq" id="WP_084185760.1">
    <property type="nucleotide sequence ID" value="NZ_FSRA01000002.1"/>
</dbReference>
<evidence type="ECO:0000256" key="2">
    <source>
        <dbReference type="SAM" id="Phobius"/>
    </source>
</evidence>
<feature type="transmembrane region" description="Helical" evidence="2">
    <location>
        <begin position="109"/>
        <end position="127"/>
    </location>
</feature>
<organism evidence="5 6">
    <name type="scientific">Chitinophaga niabensis</name>
    <dbReference type="NCBI Taxonomy" id="536979"/>
    <lineage>
        <taxon>Bacteria</taxon>
        <taxon>Pseudomonadati</taxon>
        <taxon>Bacteroidota</taxon>
        <taxon>Chitinophagia</taxon>
        <taxon>Chitinophagales</taxon>
        <taxon>Chitinophagaceae</taxon>
        <taxon>Chitinophaga</taxon>
    </lineage>
</organism>
<dbReference type="STRING" id="536979.SAMN04488055_4454"/>
<keyword evidence="6" id="KW-1185">Reference proteome</keyword>
<reference evidence="6" key="1">
    <citation type="submission" date="2016-11" db="EMBL/GenBank/DDBJ databases">
        <authorList>
            <person name="Varghese N."/>
            <person name="Submissions S."/>
        </authorList>
    </citation>
    <scope>NUCLEOTIDE SEQUENCE [LARGE SCALE GENOMIC DNA]</scope>
    <source>
        <strain evidence="6">DSM 24787</strain>
    </source>
</reference>
<feature type="signal peptide" evidence="3">
    <location>
        <begin position="1"/>
        <end position="19"/>
    </location>
</feature>
<keyword evidence="2" id="KW-0472">Membrane</keyword>
<protein>
    <recommendedName>
        <fullName evidence="4">Protein-glutamine gamma-glutamyltransferase-like C-terminal domain-containing protein</fullName>
    </recommendedName>
</protein>
<dbReference type="EMBL" id="FSRA01000002">
    <property type="protein sequence ID" value="SIO47932.1"/>
    <property type="molecule type" value="Genomic_DNA"/>
</dbReference>
<feature type="coiled-coil region" evidence="1">
    <location>
        <begin position="54"/>
        <end position="83"/>
    </location>
</feature>
<proteinExistence type="predicted"/>
<gene>
    <name evidence="5" type="ORF">SAMN04488055_4454</name>
</gene>
<keyword evidence="2" id="KW-0812">Transmembrane</keyword>
<dbReference type="Pfam" id="PF13559">
    <property type="entry name" value="DUF4129"/>
    <property type="match status" value="1"/>
</dbReference>
<name>A0A1N6JUB4_9BACT</name>
<evidence type="ECO:0000259" key="4">
    <source>
        <dbReference type="Pfam" id="PF13559"/>
    </source>
</evidence>
<dbReference type="OrthoDB" id="5491447at2"/>
<keyword evidence="3" id="KW-0732">Signal</keyword>
<dbReference type="AlphaFoldDB" id="A0A1N6JUB4"/>
<feature type="chain" id="PRO_5012230035" description="Protein-glutamine gamma-glutamyltransferase-like C-terminal domain-containing protein" evidence="3">
    <location>
        <begin position="20"/>
        <end position="251"/>
    </location>
</feature>
<keyword evidence="1" id="KW-0175">Coiled coil</keyword>
<keyword evidence="2" id="KW-1133">Transmembrane helix</keyword>
<dbReference type="Proteomes" id="UP000185003">
    <property type="component" value="Unassembled WGS sequence"/>
</dbReference>